<dbReference type="PANTHER" id="PTHR34836:SF1">
    <property type="entry name" value="OS09G0428600 PROTEIN"/>
    <property type="match status" value="1"/>
</dbReference>
<keyword evidence="2" id="KW-1185">Reference proteome</keyword>
<accession>A0A7J9KN05</accession>
<sequence>MDSLVGKIGMSCMNMALSDFYATHPHYKTRLVFNTKDSMGDFVAAASAGSSSHLL</sequence>
<proteinExistence type="predicted"/>
<dbReference type="PANTHER" id="PTHR34836">
    <property type="entry name" value="OS06G0188250 PROTEIN"/>
    <property type="match status" value="1"/>
</dbReference>
<dbReference type="AlphaFoldDB" id="A0A7J9KN05"/>
<dbReference type="EMBL" id="JABFAF010000001">
    <property type="protein sequence ID" value="MBA0847649.1"/>
    <property type="molecule type" value="Genomic_DNA"/>
</dbReference>
<dbReference type="Proteomes" id="UP000593576">
    <property type="component" value="Unassembled WGS sequence"/>
</dbReference>
<evidence type="ECO:0000313" key="2">
    <source>
        <dbReference type="Proteomes" id="UP000593576"/>
    </source>
</evidence>
<dbReference type="InterPro" id="IPR015683">
    <property type="entry name" value="Ionotropic_Glu_rcpt"/>
</dbReference>
<organism evidence="1 2">
    <name type="scientific">Gossypium schwendimanii</name>
    <name type="common">Cotton</name>
    <dbReference type="NCBI Taxonomy" id="34291"/>
    <lineage>
        <taxon>Eukaryota</taxon>
        <taxon>Viridiplantae</taxon>
        <taxon>Streptophyta</taxon>
        <taxon>Embryophyta</taxon>
        <taxon>Tracheophyta</taxon>
        <taxon>Spermatophyta</taxon>
        <taxon>Magnoliopsida</taxon>
        <taxon>eudicotyledons</taxon>
        <taxon>Gunneridae</taxon>
        <taxon>Pentapetalae</taxon>
        <taxon>rosids</taxon>
        <taxon>malvids</taxon>
        <taxon>Malvales</taxon>
        <taxon>Malvaceae</taxon>
        <taxon>Malvoideae</taxon>
        <taxon>Gossypium</taxon>
    </lineage>
</organism>
<evidence type="ECO:0000313" key="1">
    <source>
        <dbReference type="EMBL" id="MBA0847649.1"/>
    </source>
</evidence>
<protein>
    <submittedName>
        <fullName evidence="1">Uncharacterized protein</fullName>
    </submittedName>
</protein>
<reference evidence="1 2" key="1">
    <citation type="journal article" date="2019" name="Genome Biol. Evol.">
        <title>Insights into the evolution of the New World diploid cottons (Gossypium, subgenus Houzingenia) based on genome sequencing.</title>
        <authorList>
            <person name="Grover C.E."/>
            <person name="Arick M.A. 2nd"/>
            <person name="Thrash A."/>
            <person name="Conover J.L."/>
            <person name="Sanders W.S."/>
            <person name="Peterson D.G."/>
            <person name="Frelichowski J.E."/>
            <person name="Scheffler J.A."/>
            <person name="Scheffler B.E."/>
            <person name="Wendel J.F."/>
        </authorList>
    </citation>
    <scope>NUCLEOTIDE SEQUENCE [LARGE SCALE GENOMIC DNA]</scope>
    <source>
        <strain evidence="1">1</strain>
        <tissue evidence="1">Leaf</tissue>
    </source>
</reference>
<comment type="caution">
    <text evidence="1">The sequence shown here is derived from an EMBL/GenBank/DDBJ whole genome shotgun (WGS) entry which is preliminary data.</text>
</comment>
<dbReference type="OrthoDB" id="1751005at2759"/>
<gene>
    <name evidence="1" type="ORF">Goshw_020951</name>
</gene>
<name>A0A7J9KN05_GOSSC</name>